<gene>
    <name evidence="1" type="ORF">MM415A03270_0006</name>
    <name evidence="2" type="ORF">MM415B05267_0002</name>
</gene>
<reference evidence="1" key="1">
    <citation type="submission" date="2020-03" db="EMBL/GenBank/DDBJ databases">
        <title>The deep terrestrial virosphere.</title>
        <authorList>
            <person name="Holmfeldt K."/>
            <person name="Nilsson E."/>
            <person name="Simone D."/>
            <person name="Lopez-Fernandez M."/>
            <person name="Wu X."/>
            <person name="de Brujin I."/>
            <person name="Lundin D."/>
            <person name="Andersson A."/>
            <person name="Bertilsson S."/>
            <person name="Dopson M."/>
        </authorList>
    </citation>
    <scope>NUCLEOTIDE SEQUENCE</scope>
    <source>
        <strain evidence="1">MM415A03270</strain>
        <strain evidence="2">MM415B05267</strain>
    </source>
</reference>
<proteinExistence type="predicted"/>
<dbReference type="AlphaFoldDB" id="A0A6M3JQJ1"/>
<protein>
    <submittedName>
        <fullName evidence="1">Uncharacterized protein</fullName>
    </submittedName>
</protein>
<name>A0A6M3JQJ1_9ZZZZ</name>
<evidence type="ECO:0000313" key="1">
    <source>
        <dbReference type="EMBL" id="QJA71322.1"/>
    </source>
</evidence>
<dbReference type="EMBL" id="MT143329">
    <property type="protein sequence ID" value="QJA95608.1"/>
    <property type="molecule type" value="Genomic_DNA"/>
</dbReference>
<dbReference type="EMBL" id="MT141864">
    <property type="protein sequence ID" value="QJA71322.1"/>
    <property type="molecule type" value="Genomic_DNA"/>
</dbReference>
<evidence type="ECO:0000313" key="2">
    <source>
        <dbReference type="EMBL" id="QJA95608.1"/>
    </source>
</evidence>
<accession>A0A6M3JQJ1</accession>
<organism evidence="1">
    <name type="scientific">viral metagenome</name>
    <dbReference type="NCBI Taxonomy" id="1070528"/>
    <lineage>
        <taxon>unclassified sequences</taxon>
        <taxon>metagenomes</taxon>
        <taxon>organismal metagenomes</taxon>
    </lineage>
</organism>
<sequence length="89" mass="10096">MSCPVKQLNNTATFFVTFSDGELQAFDVKAYKDGTPNLHETVEMTDYIEECAGCNVFPTRITDSNGQDYYCDWEVNIIPTPMVRPYNSP</sequence>